<dbReference type="InterPro" id="IPR029058">
    <property type="entry name" value="AB_hydrolase_fold"/>
</dbReference>
<evidence type="ECO:0000256" key="1">
    <source>
        <dbReference type="ARBA" id="ARBA00022679"/>
    </source>
</evidence>
<name>A0A2T5MK04_9GAMM</name>
<feature type="domain" description="Poly-beta-hydroxybutyrate polymerase N-terminal" evidence="3">
    <location>
        <begin position="81"/>
        <end position="248"/>
    </location>
</feature>
<dbReference type="GO" id="GO:0042619">
    <property type="term" value="P:poly-hydroxybutyrate biosynthetic process"/>
    <property type="evidence" value="ECO:0007669"/>
    <property type="project" value="InterPro"/>
</dbReference>
<gene>
    <name evidence="4" type="ORF">CJD38_01975</name>
</gene>
<accession>A0A2T5MK04</accession>
<dbReference type="RefSeq" id="WP_107938613.1">
    <property type="nucleotide sequence ID" value="NZ_QANS01000001.1"/>
</dbReference>
<comment type="caution">
    <text evidence="4">The sequence shown here is derived from an EMBL/GenBank/DDBJ whole genome shotgun (WGS) entry which is preliminary data.</text>
</comment>
<dbReference type="Gene3D" id="3.40.50.1820">
    <property type="entry name" value="alpha/beta hydrolase"/>
    <property type="match status" value="1"/>
</dbReference>
<dbReference type="PANTHER" id="PTHR36837">
    <property type="entry name" value="POLY(3-HYDROXYALKANOATE) POLYMERASE SUBUNIT PHAC"/>
    <property type="match status" value="1"/>
</dbReference>
<keyword evidence="2" id="KW-0012">Acyltransferase</keyword>
<dbReference type="InterPro" id="IPR051321">
    <property type="entry name" value="PHA/PHB_synthase"/>
</dbReference>
<dbReference type="EMBL" id="QANS01000001">
    <property type="protein sequence ID" value="PTU32905.1"/>
    <property type="molecule type" value="Genomic_DNA"/>
</dbReference>
<dbReference type="Pfam" id="PF07167">
    <property type="entry name" value="PhaC_N"/>
    <property type="match status" value="1"/>
</dbReference>
<dbReference type="Proteomes" id="UP000244248">
    <property type="component" value="Unassembled WGS sequence"/>
</dbReference>
<evidence type="ECO:0000313" key="5">
    <source>
        <dbReference type="Proteomes" id="UP000244248"/>
    </source>
</evidence>
<protein>
    <submittedName>
        <fullName evidence="4">Class II poly(R)-hydroxyalkanoic acid synthase</fullName>
    </submittedName>
</protein>
<proteinExistence type="predicted"/>
<dbReference type="PANTHER" id="PTHR36837:SF5">
    <property type="entry name" value="POLY-3-HYDROXYBUTYRATE SYNTHASE"/>
    <property type="match status" value="1"/>
</dbReference>
<dbReference type="AlphaFoldDB" id="A0A2T5MK04"/>
<evidence type="ECO:0000256" key="2">
    <source>
        <dbReference type="ARBA" id="ARBA00023315"/>
    </source>
</evidence>
<reference evidence="4 5" key="1">
    <citation type="submission" date="2018-04" db="EMBL/GenBank/DDBJ databases">
        <title>Novel species isolated from glacier.</title>
        <authorList>
            <person name="Liu Q."/>
            <person name="Xin Y.-H."/>
        </authorList>
    </citation>
    <scope>NUCLEOTIDE SEQUENCE [LARGE SCALE GENOMIC DNA]</scope>
    <source>
        <strain evidence="4 5">GT1R17</strain>
    </source>
</reference>
<sequence>MSARRKKTQGSGSTQEPSVDNVFGQYVLGDFRPSDLIDVAGELAKQARRQPGAVINAGLGFLKGIRSVVTGQSTQAPDPSDRRFSDPAWKDSKLFNGVLQGYLELRDALQAYAKESGLNENQVERAEFLMTQIADALAPTNFLPTNPAALRKARETRGASLWAGLKMFVDDVSKGRPIPSQVDESAFKVGENLAATPGSVVFRHDMFELLQYTAQTAQVRERPIFVVPSIVNKYYAFDIAPKRSVMEYFVQQGFTVYVMAWRNPKPEHDFWGMPDYIDAIDEGLDVALNISKSDSVNMWAVCGAGPLATSLVAHHQSVGQRKVNSLLLFVSPLDMAAMSNAPAIGAFVDKQAMPMVRKEMRKKRMSARQFTLLFAMLRANDLIWNYWVSNYLMGIKPTAFDILYWNGDGTGMTAQYNYDFTAFVENNPLVSDGEMLVRGKPVAPLADLDIDSYVLGAANDHLCIWQGVYRSAQMLGKRSQFVLGNSGHIQTIVCPPSNPKASYFLNDHLPATAGEWHKTATKHQGSWWDHCVAWTHERGGKLINAPKAEGNAKYPPIGAAPGTYIHDRV</sequence>
<evidence type="ECO:0000313" key="4">
    <source>
        <dbReference type="EMBL" id="PTU32905.1"/>
    </source>
</evidence>
<dbReference type="SUPFAM" id="SSF53474">
    <property type="entry name" value="alpha/beta-Hydrolases"/>
    <property type="match status" value="1"/>
</dbReference>
<dbReference type="InterPro" id="IPR010941">
    <property type="entry name" value="PhaC_N"/>
</dbReference>
<dbReference type="GO" id="GO:0016746">
    <property type="term" value="F:acyltransferase activity"/>
    <property type="evidence" value="ECO:0007669"/>
    <property type="project" value="UniProtKB-KW"/>
</dbReference>
<keyword evidence="5" id="KW-1185">Reference proteome</keyword>
<keyword evidence="1" id="KW-0808">Transferase</keyword>
<dbReference type="OrthoDB" id="7208816at2"/>
<organism evidence="4 5">
    <name type="scientific">Stenotrophobium rhamnosiphilum</name>
    <dbReference type="NCBI Taxonomy" id="2029166"/>
    <lineage>
        <taxon>Bacteria</taxon>
        <taxon>Pseudomonadati</taxon>
        <taxon>Pseudomonadota</taxon>
        <taxon>Gammaproteobacteria</taxon>
        <taxon>Nevskiales</taxon>
        <taxon>Nevskiaceae</taxon>
        <taxon>Stenotrophobium</taxon>
    </lineage>
</organism>
<evidence type="ECO:0000259" key="3">
    <source>
        <dbReference type="Pfam" id="PF07167"/>
    </source>
</evidence>